<evidence type="ECO:0000313" key="8">
    <source>
        <dbReference type="Proteomes" id="UP000287651"/>
    </source>
</evidence>
<dbReference type="Proteomes" id="UP000287651">
    <property type="component" value="Unassembled WGS sequence"/>
</dbReference>
<feature type="transmembrane region" description="Helical" evidence="5">
    <location>
        <begin position="6"/>
        <end position="25"/>
    </location>
</feature>
<evidence type="ECO:0000256" key="1">
    <source>
        <dbReference type="ARBA" id="ARBA00004141"/>
    </source>
</evidence>
<sequence length="179" mass="19895">MSTAVIGAFTGAITSIAVSATTELFGTKHFSVNHNIVVTNIPAGSFVFGYLAAVLYQRGATGGSNSCRGTACYETTFVLWGATCSVASILCTALYIRRRRSPTGRWMRATPLFQSHRHSVSMRRLPKRCKLDLSYGENDVHGRCSTKRLTRLVQWGTPRMCSWLGFLSRRRTRFPHSPK</sequence>
<feature type="transmembrane region" description="Helical" evidence="5">
    <location>
        <begin position="77"/>
        <end position="96"/>
    </location>
</feature>
<name>A0A427ANK5_ENSVE</name>
<feature type="domain" description="NFD4 C-terminal" evidence="6">
    <location>
        <begin position="1"/>
        <end position="100"/>
    </location>
</feature>
<protein>
    <recommendedName>
        <fullName evidence="6">NFD4 C-terminal domain-containing protein</fullName>
    </recommendedName>
</protein>
<dbReference type="Pfam" id="PF23262">
    <property type="entry name" value="NFD4_C"/>
    <property type="match status" value="1"/>
</dbReference>
<evidence type="ECO:0000256" key="2">
    <source>
        <dbReference type="ARBA" id="ARBA00022692"/>
    </source>
</evidence>
<dbReference type="InterPro" id="IPR056555">
    <property type="entry name" value="NFD4_C"/>
</dbReference>
<dbReference type="AlphaFoldDB" id="A0A427ANK5"/>
<evidence type="ECO:0000256" key="3">
    <source>
        <dbReference type="ARBA" id="ARBA00022989"/>
    </source>
</evidence>
<keyword evidence="3 5" id="KW-1133">Transmembrane helix</keyword>
<proteinExistence type="predicted"/>
<evidence type="ECO:0000256" key="4">
    <source>
        <dbReference type="ARBA" id="ARBA00023136"/>
    </source>
</evidence>
<dbReference type="SUPFAM" id="SSF103473">
    <property type="entry name" value="MFS general substrate transporter"/>
    <property type="match status" value="1"/>
</dbReference>
<evidence type="ECO:0000256" key="5">
    <source>
        <dbReference type="SAM" id="Phobius"/>
    </source>
</evidence>
<comment type="caution">
    <text evidence="7">The sequence shown here is derived from an EMBL/GenBank/DDBJ whole genome shotgun (WGS) entry which is preliminary data.</text>
</comment>
<reference evidence="7 8" key="1">
    <citation type="journal article" date="2014" name="Agronomy (Basel)">
        <title>A Draft Genome Sequence for Ensete ventricosum, the Drought-Tolerant Tree Against Hunger.</title>
        <authorList>
            <person name="Harrison J."/>
            <person name="Moore K.A."/>
            <person name="Paszkiewicz K."/>
            <person name="Jones T."/>
            <person name="Grant M."/>
            <person name="Ambacheew D."/>
            <person name="Muzemil S."/>
            <person name="Studholme D.J."/>
        </authorList>
    </citation>
    <scope>NUCLEOTIDE SEQUENCE [LARGE SCALE GENOMIC DNA]</scope>
</reference>
<evidence type="ECO:0000259" key="6">
    <source>
        <dbReference type="Pfam" id="PF23262"/>
    </source>
</evidence>
<dbReference type="GO" id="GO:0016020">
    <property type="term" value="C:membrane"/>
    <property type="evidence" value="ECO:0007669"/>
    <property type="project" value="UniProtKB-SubCell"/>
</dbReference>
<dbReference type="PANTHER" id="PTHR21576:SF11">
    <property type="entry name" value="MAJOR FACILITATOR SUPERFAMILY PROTEIN"/>
    <property type="match status" value="1"/>
</dbReference>
<dbReference type="InterPro" id="IPR036259">
    <property type="entry name" value="MFS_trans_sf"/>
</dbReference>
<feature type="transmembrane region" description="Helical" evidence="5">
    <location>
        <begin position="37"/>
        <end position="57"/>
    </location>
</feature>
<keyword evidence="2 5" id="KW-0812">Transmembrane</keyword>
<keyword evidence="4 5" id="KW-0472">Membrane</keyword>
<dbReference type="PANTHER" id="PTHR21576">
    <property type="entry name" value="UNCHARACTERIZED NODULIN-LIKE PROTEIN"/>
    <property type="match status" value="1"/>
</dbReference>
<dbReference type="EMBL" id="AMZH03001832">
    <property type="protein sequence ID" value="RRT77804.1"/>
    <property type="molecule type" value="Genomic_DNA"/>
</dbReference>
<evidence type="ECO:0000313" key="7">
    <source>
        <dbReference type="EMBL" id="RRT77804.1"/>
    </source>
</evidence>
<comment type="subcellular location">
    <subcellularLocation>
        <location evidence="1">Membrane</location>
        <topology evidence="1">Multi-pass membrane protein</topology>
    </subcellularLocation>
</comment>
<gene>
    <name evidence="7" type="ORF">B296_00028093</name>
</gene>
<accession>A0A427ANK5</accession>
<organism evidence="7 8">
    <name type="scientific">Ensete ventricosum</name>
    <name type="common">Abyssinian banana</name>
    <name type="synonym">Musa ensete</name>
    <dbReference type="NCBI Taxonomy" id="4639"/>
    <lineage>
        <taxon>Eukaryota</taxon>
        <taxon>Viridiplantae</taxon>
        <taxon>Streptophyta</taxon>
        <taxon>Embryophyta</taxon>
        <taxon>Tracheophyta</taxon>
        <taxon>Spermatophyta</taxon>
        <taxon>Magnoliopsida</taxon>
        <taxon>Liliopsida</taxon>
        <taxon>Zingiberales</taxon>
        <taxon>Musaceae</taxon>
        <taxon>Ensete</taxon>
    </lineage>
</organism>